<reference evidence="2 3" key="1">
    <citation type="submission" date="2024-01" db="EMBL/GenBank/DDBJ databases">
        <title>Complete genome of Cladobotryum mycophilum ATHUM6906.</title>
        <authorList>
            <person name="Christinaki A.C."/>
            <person name="Myridakis A.I."/>
            <person name="Kouvelis V.N."/>
        </authorList>
    </citation>
    <scope>NUCLEOTIDE SEQUENCE [LARGE SCALE GENOMIC DNA]</scope>
    <source>
        <strain evidence="2 3">ATHUM6906</strain>
    </source>
</reference>
<feature type="compositionally biased region" description="Basic and acidic residues" evidence="1">
    <location>
        <begin position="421"/>
        <end position="431"/>
    </location>
</feature>
<feature type="region of interest" description="Disordered" evidence="1">
    <location>
        <begin position="1"/>
        <end position="53"/>
    </location>
</feature>
<feature type="region of interest" description="Disordered" evidence="1">
    <location>
        <begin position="146"/>
        <end position="165"/>
    </location>
</feature>
<name>A0ABR0SCN5_9HYPO</name>
<evidence type="ECO:0000256" key="1">
    <source>
        <dbReference type="SAM" id="MobiDB-lite"/>
    </source>
</evidence>
<feature type="region of interest" description="Disordered" evidence="1">
    <location>
        <begin position="385"/>
        <end position="472"/>
    </location>
</feature>
<accession>A0ABR0SCN5</accession>
<feature type="compositionally biased region" description="Low complexity" evidence="1">
    <location>
        <begin position="437"/>
        <end position="450"/>
    </location>
</feature>
<evidence type="ECO:0008006" key="4">
    <source>
        <dbReference type="Google" id="ProtNLM"/>
    </source>
</evidence>
<feature type="compositionally biased region" description="Basic and acidic residues" evidence="1">
    <location>
        <begin position="395"/>
        <end position="406"/>
    </location>
</feature>
<evidence type="ECO:0000313" key="2">
    <source>
        <dbReference type="EMBL" id="KAK5989921.1"/>
    </source>
</evidence>
<feature type="compositionally biased region" description="Polar residues" evidence="1">
    <location>
        <begin position="1"/>
        <end position="11"/>
    </location>
</feature>
<organism evidence="2 3">
    <name type="scientific">Cladobotryum mycophilum</name>
    <dbReference type="NCBI Taxonomy" id="491253"/>
    <lineage>
        <taxon>Eukaryota</taxon>
        <taxon>Fungi</taxon>
        <taxon>Dikarya</taxon>
        <taxon>Ascomycota</taxon>
        <taxon>Pezizomycotina</taxon>
        <taxon>Sordariomycetes</taxon>
        <taxon>Hypocreomycetidae</taxon>
        <taxon>Hypocreales</taxon>
        <taxon>Hypocreaceae</taxon>
        <taxon>Cladobotryum</taxon>
    </lineage>
</organism>
<feature type="compositionally biased region" description="Polar residues" evidence="1">
    <location>
        <begin position="408"/>
        <end position="419"/>
    </location>
</feature>
<feature type="region of interest" description="Disordered" evidence="1">
    <location>
        <begin position="286"/>
        <end position="321"/>
    </location>
</feature>
<comment type="caution">
    <text evidence="2">The sequence shown here is derived from an EMBL/GenBank/DDBJ whole genome shotgun (WGS) entry which is preliminary data.</text>
</comment>
<sequence>MSEDQSVNSFGDPNAQPPPTPKQTPTSAAFPSPIFETPKPPQGSFAESSGQTPRYAEDYSVFNATPGNLRGTQNPFADFISADLIGSSLGHKRLLSAGEIAVEIASRGTFVSPYPNARLPPVDPSRRLPSSPAAFIFPKGPLAESELQLSPNLPPHGKSSKKVRRGTLTLPSSEATQVLSPPPSAHKGGKKLAPKPNNMQDDQQYGHQDYENLQAHEMAALMGHTGDMFGYPMSAPGGMQGEFWDPSSMSMDIDFGVTQTNFFQPSHRHTGSFDWNSEIQLFQDPVPPAPAPTTQDNAQPARRERALAPKPPASGQMMAPTTSNSAIPATYAAMDDPFGLMSPVDGVDPGLLYSRPPTSSMDAEFNHMVNPGSAEAAVLESHNLHAAGQLRRANTTKDTRKGKMPDRSFTNSPVKSNSRPGLERSMSDNRGRKASGRTLPALAPAARPTPQTVGSGNDASKAGAKPSGRISPVKIQRRLSSLASIPESISQPQLVRPRTSVRFTIDAHGRARAETTFLMDEAGSSGMTRSKSSRELSTRSGWNSSEDESTDEEPIIIPSRTNSFNTSFALPDPRKPVGSIFNSSRRSVSDRSTSASVNRDGSAGPLGEGESDAEMALAEHEKGGRGQRTAQGGAGSTKAIDANGECAITAIIDHKQPWEL</sequence>
<gene>
    <name evidence="2" type="ORF">PT974_08184</name>
</gene>
<feature type="region of interest" description="Disordered" evidence="1">
    <location>
        <begin position="516"/>
        <end position="640"/>
    </location>
</feature>
<evidence type="ECO:0000313" key="3">
    <source>
        <dbReference type="Proteomes" id="UP001338125"/>
    </source>
</evidence>
<proteinExistence type="predicted"/>
<feature type="region of interest" description="Disordered" evidence="1">
    <location>
        <begin position="171"/>
        <end position="204"/>
    </location>
</feature>
<feature type="compositionally biased region" description="Acidic residues" evidence="1">
    <location>
        <begin position="545"/>
        <end position="554"/>
    </location>
</feature>
<feature type="compositionally biased region" description="Low complexity" evidence="1">
    <location>
        <begin position="583"/>
        <end position="596"/>
    </location>
</feature>
<dbReference type="EMBL" id="JAVFKD010000014">
    <property type="protein sequence ID" value="KAK5989921.1"/>
    <property type="molecule type" value="Genomic_DNA"/>
</dbReference>
<keyword evidence="3" id="KW-1185">Reference proteome</keyword>
<dbReference type="Proteomes" id="UP001338125">
    <property type="component" value="Unassembled WGS sequence"/>
</dbReference>
<protein>
    <recommendedName>
        <fullName evidence="4">PHD finger domain protein</fullName>
    </recommendedName>
</protein>
<feature type="compositionally biased region" description="Polar residues" evidence="1">
    <location>
        <begin position="559"/>
        <end position="568"/>
    </location>
</feature>